<evidence type="ECO:0000313" key="1">
    <source>
        <dbReference type="EMBL" id="KAG2586956.1"/>
    </source>
</evidence>
<sequence>MPMLSGMWPHMEVFTALNIRRLTRLPMSEGRLPEIPLNLTVRICKVFERFAIELGICLVNAILECITSCSSWLQFDNEVMNSNPSLSFACSMLLCKYRIWRAHNIPSGGGTYPLSLLRSRKSILRVVRLESETGIDPVNWFVTKLRSFMLGNLLPILAGM</sequence>
<evidence type="ECO:0000313" key="2">
    <source>
        <dbReference type="Proteomes" id="UP000823388"/>
    </source>
</evidence>
<dbReference type="Proteomes" id="UP000823388">
    <property type="component" value="Chromosome 5N"/>
</dbReference>
<comment type="caution">
    <text evidence="1">The sequence shown here is derived from an EMBL/GenBank/DDBJ whole genome shotgun (WGS) entry which is preliminary data.</text>
</comment>
<name>A0A8T0RQ32_PANVG</name>
<keyword evidence="2" id="KW-1185">Reference proteome</keyword>
<reference evidence="1" key="1">
    <citation type="submission" date="2020-05" db="EMBL/GenBank/DDBJ databases">
        <title>WGS assembly of Panicum virgatum.</title>
        <authorList>
            <person name="Lovell J.T."/>
            <person name="Jenkins J."/>
            <person name="Shu S."/>
            <person name="Juenger T.E."/>
            <person name="Schmutz J."/>
        </authorList>
    </citation>
    <scope>NUCLEOTIDE SEQUENCE</scope>
    <source>
        <strain evidence="1">AP13</strain>
    </source>
</reference>
<organism evidence="1 2">
    <name type="scientific">Panicum virgatum</name>
    <name type="common">Blackwell switchgrass</name>
    <dbReference type="NCBI Taxonomy" id="38727"/>
    <lineage>
        <taxon>Eukaryota</taxon>
        <taxon>Viridiplantae</taxon>
        <taxon>Streptophyta</taxon>
        <taxon>Embryophyta</taxon>
        <taxon>Tracheophyta</taxon>
        <taxon>Spermatophyta</taxon>
        <taxon>Magnoliopsida</taxon>
        <taxon>Liliopsida</taxon>
        <taxon>Poales</taxon>
        <taxon>Poaceae</taxon>
        <taxon>PACMAD clade</taxon>
        <taxon>Panicoideae</taxon>
        <taxon>Panicodae</taxon>
        <taxon>Paniceae</taxon>
        <taxon>Panicinae</taxon>
        <taxon>Panicum</taxon>
        <taxon>Panicum sect. Hiantes</taxon>
    </lineage>
</organism>
<dbReference type="AlphaFoldDB" id="A0A8T0RQ32"/>
<protein>
    <submittedName>
        <fullName evidence="1">Uncharacterized protein</fullName>
    </submittedName>
</protein>
<feature type="non-terminal residue" evidence="1">
    <location>
        <position position="160"/>
    </location>
</feature>
<accession>A0A8T0RQ32</accession>
<gene>
    <name evidence="1" type="ORF">PVAP13_5NG120762</name>
</gene>
<proteinExistence type="predicted"/>
<dbReference type="EMBL" id="CM029046">
    <property type="protein sequence ID" value="KAG2586956.1"/>
    <property type="molecule type" value="Genomic_DNA"/>
</dbReference>